<keyword evidence="2" id="KW-1185">Reference proteome</keyword>
<dbReference type="GO" id="GO:0007032">
    <property type="term" value="P:endosome organization"/>
    <property type="evidence" value="ECO:0007669"/>
    <property type="project" value="InterPro"/>
</dbReference>
<proteinExistence type="predicted"/>
<name>A0A7D9JJ04_PARCT</name>
<gene>
    <name evidence="1" type="ORF">PACLA_8A047081</name>
</gene>
<dbReference type="InterPro" id="IPR044978">
    <property type="entry name" value="GRV2/DNAJC13"/>
</dbReference>
<dbReference type="AlphaFoldDB" id="A0A7D9JJ04"/>
<organism evidence="1 2">
    <name type="scientific">Paramuricea clavata</name>
    <name type="common">Red gorgonian</name>
    <name type="synonym">Violescent sea-whip</name>
    <dbReference type="NCBI Taxonomy" id="317549"/>
    <lineage>
        <taxon>Eukaryota</taxon>
        <taxon>Metazoa</taxon>
        <taxon>Cnidaria</taxon>
        <taxon>Anthozoa</taxon>
        <taxon>Octocorallia</taxon>
        <taxon>Malacalcyonacea</taxon>
        <taxon>Plexauridae</taxon>
        <taxon>Paramuricea</taxon>
    </lineage>
</organism>
<dbReference type="OrthoDB" id="69656at2759"/>
<evidence type="ECO:0000313" key="1">
    <source>
        <dbReference type="EMBL" id="CAB4030378.1"/>
    </source>
</evidence>
<accession>A0A7D9JJ04</accession>
<dbReference type="Proteomes" id="UP001152795">
    <property type="component" value="Unassembled WGS sequence"/>
</dbReference>
<dbReference type="GO" id="GO:2000641">
    <property type="term" value="P:regulation of early endosome to late endosome transport"/>
    <property type="evidence" value="ECO:0007669"/>
    <property type="project" value="InterPro"/>
</dbReference>
<dbReference type="Pfam" id="PF19432">
    <property type="entry name" value="RME-8_N"/>
    <property type="match status" value="1"/>
</dbReference>
<comment type="caution">
    <text evidence="1">The sequence shown here is derived from an EMBL/GenBank/DDBJ whole genome shotgun (WGS) entry which is preliminary data.</text>
</comment>
<feature type="non-terminal residue" evidence="1">
    <location>
        <position position="1"/>
    </location>
</feature>
<evidence type="ECO:0000313" key="2">
    <source>
        <dbReference type="Proteomes" id="UP001152795"/>
    </source>
</evidence>
<dbReference type="PANTHER" id="PTHR36983:SF2">
    <property type="entry name" value="DNAJ HOMOLOG SUBFAMILY C MEMBER 13"/>
    <property type="match status" value="1"/>
</dbReference>
<reference evidence="1" key="1">
    <citation type="submission" date="2020-04" db="EMBL/GenBank/DDBJ databases">
        <authorList>
            <person name="Alioto T."/>
            <person name="Alioto T."/>
            <person name="Gomez Garrido J."/>
        </authorList>
    </citation>
    <scope>NUCLEOTIDE SEQUENCE</scope>
    <source>
        <strain evidence="1">A484AB</strain>
    </source>
</reference>
<dbReference type="GO" id="GO:0006898">
    <property type="term" value="P:receptor-mediated endocytosis"/>
    <property type="evidence" value="ECO:0007669"/>
    <property type="project" value="TreeGrafter"/>
</dbReference>
<dbReference type="EMBL" id="CACRXK020016819">
    <property type="protein sequence ID" value="CAB4030378.1"/>
    <property type="molecule type" value="Genomic_DNA"/>
</dbReference>
<dbReference type="GO" id="GO:0010008">
    <property type="term" value="C:endosome membrane"/>
    <property type="evidence" value="ECO:0007669"/>
    <property type="project" value="TreeGrafter"/>
</dbReference>
<sequence length="281" mass="32378">MAGEYDNDDVACYFTTKHSWRGKYKRVFSIGSKAITTYNPTTFEVTNQWAYKDFLNIMPSLKAPTEVTILVRKAKEGKKTQNMTFSTEHREDLITEALKFYKEFGGYKSGNELRFSGYKLHWSERKVPVTLEVSPGSLDQIDPRDNKKLCSYSYKDIELIALVSDYPGGFVVVTGGFSRMHLFTTDRREELLKKMMEASFNNVGVTIKQKKSSIKVDSFLKYKFGKFSDDEHITSMSEFSVYKQSLRSKDPIQRTLCFSEMCLLERDPATYNIVTLRPLSS</sequence>
<protein>
    <submittedName>
        <fullName evidence="1">DnaJ homolog subfamily C member 13-like</fullName>
    </submittedName>
</protein>
<dbReference type="InterPro" id="IPR045802">
    <property type="entry name" value="GRV2/DNAJC13_N"/>
</dbReference>
<dbReference type="PANTHER" id="PTHR36983">
    <property type="entry name" value="DNAJ HOMOLOG SUBFAMILY C MEMBER 13"/>
    <property type="match status" value="1"/>
</dbReference>